<keyword evidence="2" id="KW-0285">Flavoprotein</keyword>
<comment type="similarity">
    <text evidence="4">Belongs to the flavoredoxin family.</text>
</comment>
<sequence length="188" mass="19643">MGRLHGLAGGDFPPEVDEMALAGLHPVPSVKVKAPRLAESAIHMECKLRQVVDITNAEGKPSTAIVIAEVLVFHVHHGVTTKSPTGKLVVDPVALAPISRMGGTTEGKPSTAIVIAEVVVFHVHHGVTTKSPTGKLVVDPVALAPISRMGGTTYARTTQLFDIGRPSAAQAQLGPADYTRPHVQQPAA</sequence>
<dbReference type="SUPFAM" id="SSF50475">
    <property type="entry name" value="FMN-binding split barrel"/>
    <property type="match status" value="1"/>
</dbReference>
<protein>
    <submittedName>
        <fullName evidence="6">Flavin_Reduct domain-containing protein</fullName>
    </submittedName>
</protein>
<feature type="non-terminal residue" evidence="6">
    <location>
        <position position="188"/>
    </location>
</feature>
<evidence type="ECO:0000256" key="1">
    <source>
        <dbReference type="ARBA" id="ARBA00001917"/>
    </source>
</evidence>
<dbReference type="Proteomes" id="UP000485058">
    <property type="component" value="Unassembled WGS sequence"/>
</dbReference>
<dbReference type="GO" id="GO:0010181">
    <property type="term" value="F:FMN binding"/>
    <property type="evidence" value="ECO:0007669"/>
    <property type="project" value="InterPro"/>
</dbReference>
<reference evidence="6 7" key="1">
    <citation type="submission" date="2020-02" db="EMBL/GenBank/DDBJ databases">
        <title>Draft genome sequence of Haematococcus lacustris strain NIES-144.</title>
        <authorList>
            <person name="Morimoto D."/>
            <person name="Nakagawa S."/>
            <person name="Yoshida T."/>
            <person name="Sawayama S."/>
        </authorList>
    </citation>
    <scope>NUCLEOTIDE SEQUENCE [LARGE SCALE GENOMIC DNA]</scope>
    <source>
        <strain evidence="6 7">NIES-144</strain>
    </source>
</reference>
<gene>
    <name evidence="6" type="ORF">HaLaN_26395</name>
</gene>
<feature type="non-terminal residue" evidence="6">
    <location>
        <position position="1"/>
    </location>
</feature>
<keyword evidence="3" id="KW-0288">FMN</keyword>
<comment type="cofactor">
    <cofactor evidence="1">
        <name>FMN</name>
        <dbReference type="ChEBI" id="CHEBI:58210"/>
    </cofactor>
</comment>
<dbReference type="AlphaFoldDB" id="A0A6A0A646"/>
<accession>A0A6A0A646</accession>
<evidence type="ECO:0000313" key="7">
    <source>
        <dbReference type="Proteomes" id="UP000485058"/>
    </source>
</evidence>
<evidence type="ECO:0000259" key="5">
    <source>
        <dbReference type="Pfam" id="PF01613"/>
    </source>
</evidence>
<dbReference type="EMBL" id="BLLF01003701">
    <property type="protein sequence ID" value="GFH27988.1"/>
    <property type="molecule type" value="Genomic_DNA"/>
</dbReference>
<dbReference type="PANTHER" id="PTHR33798">
    <property type="entry name" value="FLAVOPROTEIN OXYGENASE"/>
    <property type="match status" value="1"/>
</dbReference>
<comment type="caution">
    <text evidence="6">The sequence shown here is derived from an EMBL/GenBank/DDBJ whole genome shotgun (WGS) entry which is preliminary data.</text>
</comment>
<dbReference type="InterPro" id="IPR002563">
    <property type="entry name" value="Flavin_Rdtase-like_dom"/>
</dbReference>
<evidence type="ECO:0000256" key="3">
    <source>
        <dbReference type="ARBA" id="ARBA00022643"/>
    </source>
</evidence>
<dbReference type="Gene3D" id="2.30.110.10">
    <property type="entry name" value="Electron Transport, Fmn-binding Protein, Chain A"/>
    <property type="match status" value="2"/>
</dbReference>
<evidence type="ECO:0000256" key="2">
    <source>
        <dbReference type="ARBA" id="ARBA00022630"/>
    </source>
</evidence>
<organism evidence="6 7">
    <name type="scientific">Haematococcus lacustris</name>
    <name type="common">Green alga</name>
    <name type="synonym">Haematococcus pluvialis</name>
    <dbReference type="NCBI Taxonomy" id="44745"/>
    <lineage>
        <taxon>Eukaryota</taxon>
        <taxon>Viridiplantae</taxon>
        <taxon>Chlorophyta</taxon>
        <taxon>core chlorophytes</taxon>
        <taxon>Chlorophyceae</taxon>
        <taxon>CS clade</taxon>
        <taxon>Chlamydomonadales</taxon>
        <taxon>Haematococcaceae</taxon>
        <taxon>Haematococcus</taxon>
    </lineage>
</organism>
<dbReference type="InterPro" id="IPR012349">
    <property type="entry name" value="Split_barrel_FMN-bd"/>
</dbReference>
<feature type="domain" description="Flavin reductase like" evidence="5">
    <location>
        <begin position="9"/>
        <end position="79"/>
    </location>
</feature>
<name>A0A6A0A646_HAELA</name>
<proteinExistence type="inferred from homology"/>
<evidence type="ECO:0000313" key="6">
    <source>
        <dbReference type="EMBL" id="GFH27988.1"/>
    </source>
</evidence>
<keyword evidence="7" id="KW-1185">Reference proteome</keyword>
<evidence type="ECO:0000256" key="4">
    <source>
        <dbReference type="ARBA" id="ARBA00038054"/>
    </source>
</evidence>
<dbReference type="Pfam" id="PF01613">
    <property type="entry name" value="Flavin_Reduct"/>
    <property type="match status" value="1"/>
</dbReference>
<dbReference type="PANTHER" id="PTHR33798:SF5">
    <property type="entry name" value="FLAVIN REDUCTASE LIKE DOMAIN-CONTAINING PROTEIN"/>
    <property type="match status" value="1"/>
</dbReference>